<feature type="signal peptide" evidence="1">
    <location>
        <begin position="1"/>
        <end position="23"/>
    </location>
</feature>
<evidence type="ECO:0000313" key="2">
    <source>
        <dbReference type="EMBL" id="PRD13593.1"/>
    </source>
</evidence>
<accession>A0A2S9I720</accession>
<dbReference type="AlphaFoldDB" id="A0A2S9I720"/>
<reference evidence="2 3" key="1">
    <citation type="submission" date="2017-10" db="EMBL/GenBank/DDBJ databases">
        <title>Draft genome of two endophytic bacteria isolated from 'guarana' Paullinia cupana (Mart.) Ducke.</title>
        <authorList>
            <person name="Siqueira K.A."/>
            <person name="Liotti R.G."/>
            <person name="Mendes T.A."/>
            <person name="Soares M.A."/>
        </authorList>
    </citation>
    <scope>NUCLEOTIDE SEQUENCE [LARGE SCALE GENOMIC DNA]</scope>
    <source>
        <strain evidence="2 3">342</strain>
    </source>
</reference>
<proteinExistence type="predicted"/>
<organism evidence="2 3">
    <name type="scientific">Pantoea coffeiphila</name>
    <dbReference type="NCBI Taxonomy" id="1465635"/>
    <lineage>
        <taxon>Bacteria</taxon>
        <taxon>Pseudomonadati</taxon>
        <taxon>Pseudomonadota</taxon>
        <taxon>Gammaproteobacteria</taxon>
        <taxon>Enterobacterales</taxon>
        <taxon>Erwiniaceae</taxon>
        <taxon>Pantoea</taxon>
    </lineage>
</organism>
<dbReference type="OrthoDB" id="5866347at2"/>
<evidence type="ECO:0000313" key="3">
    <source>
        <dbReference type="Proteomes" id="UP000239181"/>
    </source>
</evidence>
<sequence length="182" mass="20728">MNLKIPFKILAAMLISIPALSQADTRIPLNKGLTSLDLNNDGSPDAVFSATYDNNTSHPGDTFNIFIRQGKDWFIVPVPDDDGFTWENFRLSASSLKISGTELHRYKGRVYLIRATKYAGSSGNGDVTDKSRVRFSRFQLEKNIEDPGTSIFYWHPEGIYLTKQYFDDVDEAFQILEMEKFR</sequence>
<protein>
    <submittedName>
        <fullName evidence="2">CpmJ protein</fullName>
    </submittedName>
</protein>
<keyword evidence="3" id="KW-1185">Reference proteome</keyword>
<gene>
    <name evidence="2" type="ORF">CQW29_20260</name>
</gene>
<feature type="chain" id="PRO_5015733950" evidence="1">
    <location>
        <begin position="24"/>
        <end position="182"/>
    </location>
</feature>
<dbReference type="InterPro" id="IPR054139">
    <property type="entry name" value="CarG-like"/>
</dbReference>
<dbReference type="RefSeq" id="WP_105594553.1">
    <property type="nucleotide sequence ID" value="NZ_PDET01000017.1"/>
</dbReference>
<evidence type="ECO:0000256" key="1">
    <source>
        <dbReference type="SAM" id="SignalP"/>
    </source>
</evidence>
<dbReference type="Proteomes" id="UP000239181">
    <property type="component" value="Unassembled WGS sequence"/>
</dbReference>
<comment type="caution">
    <text evidence="2">The sequence shown here is derived from an EMBL/GenBank/DDBJ whole genome shotgun (WGS) entry which is preliminary data.</text>
</comment>
<dbReference type="EMBL" id="PDET01000017">
    <property type="protein sequence ID" value="PRD13593.1"/>
    <property type="molecule type" value="Genomic_DNA"/>
</dbReference>
<keyword evidence="1" id="KW-0732">Signal</keyword>
<name>A0A2S9I720_9GAMM</name>
<dbReference type="Pfam" id="PF21955">
    <property type="entry name" value="CarG-like"/>
    <property type="match status" value="1"/>
</dbReference>